<dbReference type="CDD" id="cd00198">
    <property type="entry name" value="vWFA"/>
    <property type="match status" value="1"/>
</dbReference>
<dbReference type="AlphaFoldDB" id="A0A934RNL8"/>
<sequence>MSAESIVNPEIEKELQRQRARATVSSLLISLLTAILLGLILYFIAIKGITITQPDIVTYKASAAQENETEKPELNPSFQRKPSAPSSAMAKVIAANTVSPTAVPVPDTVSPVQSLDFGDGDDFGAGWGAGDGGAAGGGGGTTFFGQKSNAERIAFVIDYSKSMGGPRQRIMRAELTKSLDELPEGSKYQMIFFAGPVWVAGDKVRHYKQGDPYEQKGNFIETPDGKVHEWENSGGAGGFAPKRRLAKASWIDLSLKPNVIGNERRAEEERVKNAIKESKKVVEETPLIYGTRWKYALEMAMDMDPAPQVIYFMTDGTTGRESMEVAEDIGRTAKRKGTIVNCIAMMEPDAHEAMKELAERTGGKFTVVERDGSHREIPLD</sequence>
<evidence type="ECO:0000313" key="2">
    <source>
        <dbReference type="EMBL" id="MBK1832962.1"/>
    </source>
</evidence>
<keyword evidence="1" id="KW-0812">Transmembrane</keyword>
<dbReference type="SUPFAM" id="SSF53300">
    <property type="entry name" value="vWA-like"/>
    <property type="match status" value="1"/>
</dbReference>
<feature type="transmembrane region" description="Helical" evidence="1">
    <location>
        <begin position="22"/>
        <end position="45"/>
    </location>
</feature>
<dbReference type="Gene3D" id="3.40.50.410">
    <property type="entry name" value="von Willebrand factor, type A domain"/>
    <property type="match status" value="1"/>
</dbReference>
<keyword evidence="1" id="KW-0472">Membrane</keyword>
<dbReference type="EMBL" id="JAENIO010000004">
    <property type="protein sequence ID" value="MBK1832962.1"/>
    <property type="molecule type" value="Genomic_DNA"/>
</dbReference>
<evidence type="ECO:0000313" key="3">
    <source>
        <dbReference type="Proteomes" id="UP000604083"/>
    </source>
</evidence>
<dbReference type="RefSeq" id="WP_200390395.1">
    <property type="nucleotide sequence ID" value="NZ_JAENIO010000004.1"/>
</dbReference>
<dbReference type="Proteomes" id="UP000604083">
    <property type="component" value="Unassembled WGS sequence"/>
</dbReference>
<accession>A0A934RNL8</accession>
<reference evidence="2" key="1">
    <citation type="submission" date="2021-01" db="EMBL/GenBank/DDBJ databases">
        <title>Modified the classification status of verrucomicrobia.</title>
        <authorList>
            <person name="Feng X."/>
        </authorList>
    </citation>
    <scope>NUCLEOTIDE SEQUENCE</scope>
    <source>
        <strain evidence="2">KCTC 12986</strain>
    </source>
</reference>
<gene>
    <name evidence="2" type="ORF">JIN78_02710</name>
</gene>
<organism evidence="2 3">
    <name type="scientific">Roseibacillus ishigakijimensis</name>
    <dbReference type="NCBI Taxonomy" id="454146"/>
    <lineage>
        <taxon>Bacteria</taxon>
        <taxon>Pseudomonadati</taxon>
        <taxon>Verrucomicrobiota</taxon>
        <taxon>Verrucomicrobiia</taxon>
        <taxon>Verrucomicrobiales</taxon>
        <taxon>Verrucomicrobiaceae</taxon>
        <taxon>Roseibacillus</taxon>
    </lineage>
</organism>
<keyword evidence="3" id="KW-1185">Reference proteome</keyword>
<keyword evidence="1" id="KW-1133">Transmembrane helix</keyword>
<dbReference type="InterPro" id="IPR036465">
    <property type="entry name" value="vWFA_dom_sf"/>
</dbReference>
<comment type="caution">
    <text evidence="2">The sequence shown here is derived from an EMBL/GenBank/DDBJ whole genome shotgun (WGS) entry which is preliminary data.</text>
</comment>
<evidence type="ECO:0000256" key="1">
    <source>
        <dbReference type="SAM" id="Phobius"/>
    </source>
</evidence>
<protein>
    <submittedName>
        <fullName evidence="2">VWA domain-containing protein</fullName>
    </submittedName>
</protein>
<proteinExistence type="predicted"/>
<name>A0A934RNL8_9BACT</name>